<comment type="similarity">
    <text evidence="1 3">Belongs to the short-chain dehydrogenases/reductases (SDR) family.</text>
</comment>
<evidence type="ECO:0000256" key="1">
    <source>
        <dbReference type="ARBA" id="ARBA00006484"/>
    </source>
</evidence>
<dbReference type="GO" id="GO:0016491">
    <property type="term" value="F:oxidoreductase activity"/>
    <property type="evidence" value="ECO:0007669"/>
    <property type="project" value="UniProtKB-KW"/>
</dbReference>
<reference evidence="4 5" key="1">
    <citation type="submission" date="2014-11" db="EMBL/GenBank/DDBJ databases">
        <title>Genomics and ecophysiology of heterotrophic nitrogen fixing bacteria isolated from estuarine surface water.</title>
        <authorList>
            <person name="Bentzon-Tilia M."/>
            <person name="Severin I."/>
            <person name="Hansen L.H."/>
            <person name="Riemann L."/>
        </authorList>
    </citation>
    <scope>NUCLEOTIDE SEQUENCE [LARGE SCALE GENOMIC DNA]</scope>
    <source>
        <strain evidence="4 5">BAL398</strain>
    </source>
</reference>
<protein>
    <submittedName>
        <fullName evidence="4">Oxidoreductase</fullName>
    </submittedName>
</protein>
<comment type="caution">
    <text evidence="4">The sequence shown here is derived from an EMBL/GenBank/DDBJ whole genome shotgun (WGS) entry which is preliminary data.</text>
</comment>
<dbReference type="Pfam" id="PF00106">
    <property type="entry name" value="adh_short"/>
    <property type="match status" value="1"/>
</dbReference>
<dbReference type="OrthoDB" id="9810734at2"/>
<keyword evidence="2" id="KW-0560">Oxidoreductase</keyword>
<dbReference type="CDD" id="cd05233">
    <property type="entry name" value="SDR_c"/>
    <property type="match status" value="1"/>
</dbReference>
<evidence type="ECO:0000313" key="4">
    <source>
        <dbReference type="EMBL" id="KIZ36892.1"/>
    </source>
</evidence>
<dbReference type="RefSeq" id="WP_044416573.1">
    <property type="nucleotide sequence ID" value="NZ_JXXE01000554.1"/>
</dbReference>
<proteinExistence type="inferred from homology"/>
<dbReference type="InterPro" id="IPR002347">
    <property type="entry name" value="SDR_fam"/>
</dbReference>
<dbReference type="AlphaFoldDB" id="A0A0D7EBE6"/>
<accession>A0A0D7EBE6</accession>
<dbReference type="Proteomes" id="UP000032515">
    <property type="component" value="Unassembled WGS sequence"/>
</dbReference>
<evidence type="ECO:0000256" key="2">
    <source>
        <dbReference type="ARBA" id="ARBA00023002"/>
    </source>
</evidence>
<sequence>MTKSGKRVAWVTGGGSGIGEAGAEALAADGWTVVVSGRRRDALDAVVAKIAAKGGAAEAIVLDVSKADDVTRAAEQIVASHGRIDLLVNSAGINVPKRSWADMELEGWDRLVDINLNGVLYCMRAVLPAMRAQKDGCIINVSSWAGRHVSKMPGPAYTTTKHAVLALTHSFNMDECVNGLRACCLSPAEVATPILKLRPVVPTAEQQARMLQPEDLGRTIAFVASMPPHVCVNEILISPTWNRSFVGGL</sequence>
<dbReference type="InterPro" id="IPR036291">
    <property type="entry name" value="NAD(P)-bd_dom_sf"/>
</dbReference>
<dbReference type="Gene3D" id="3.40.50.720">
    <property type="entry name" value="NAD(P)-binding Rossmann-like Domain"/>
    <property type="match status" value="1"/>
</dbReference>
<evidence type="ECO:0000256" key="3">
    <source>
        <dbReference type="RuleBase" id="RU000363"/>
    </source>
</evidence>
<dbReference type="SUPFAM" id="SSF51735">
    <property type="entry name" value="NAD(P)-binding Rossmann-fold domains"/>
    <property type="match status" value="1"/>
</dbReference>
<dbReference type="PRINTS" id="PR00081">
    <property type="entry name" value="GDHRDH"/>
</dbReference>
<gene>
    <name evidence="4" type="ORF">OO17_24200</name>
</gene>
<dbReference type="FunFam" id="3.40.50.720:FF:000084">
    <property type="entry name" value="Short-chain dehydrogenase reductase"/>
    <property type="match status" value="1"/>
</dbReference>
<organism evidence="4 5">
    <name type="scientific">Rhodopseudomonas palustris</name>
    <dbReference type="NCBI Taxonomy" id="1076"/>
    <lineage>
        <taxon>Bacteria</taxon>
        <taxon>Pseudomonadati</taxon>
        <taxon>Pseudomonadota</taxon>
        <taxon>Alphaproteobacteria</taxon>
        <taxon>Hyphomicrobiales</taxon>
        <taxon>Nitrobacteraceae</taxon>
        <taxon>Rhodopseudomonas</taxon>
    </lineage>
</organism>
<dbReference type="PRINTS" id="PR00080">
    <property type="entry name" value="SDRFAMILY"/>
</dbReference>
<name>A0A0D7EBE6_RHOPL</name>
<dbReference type="EMBL" id="JXXE01000554">
    <property type="protein sequence ID" value="KIZ36892.1"/>
    <property type="molecule type" value="Genomic_DNA"/>
</dbReference>
<evidence type="ECO:0000313" key="5">
    <source>
        <dbReference type="Proteomes" id="UP000032515"/>
    </source>
</evidence>
<dbReference type="PATRIC" id="fig|1076.23.peg.5790"/>
<dbReference type="PANTHER" id="PTHR43115:SF4">
    <property type="entry name" value="DEHYDROGENASE_REDUCTASE SDR FAMILY MEMBER 11"/>
    <property type="match status" value="1"/>
</dbReference>
<dbReference type="PANTHER" id="PTHR43115">
    <property type="entry name" value="DEHYDROGENASE/REDUCTASE SDR FAMILY MEMBER 11"/>
    <property type="match status" value="1"/>
</dbReference>